<sequence>MKPCILLLTFALALLVGADEHPPYLVSIQQIFYEFGDDHYHVCSGVIISPFWILTSATCVHPTRMRPPFPAYVVVAGTTTPDGTENRQEISVDILRQYAYPDFDKYNAFSAYDIAIFQLDFPLTLNEHVQPVQLPKKGSLPRGKAEISGWGSTFNESAIAEMSVLDYTECANALDSIKDGDSQLLSNVSNFCTGPLDGSTGSCYFDKGSPLVQHGVLVGIASWGATALQIECGINGLPSIFTEVSQFIDFIESYATDLTWPPCHCEKSEF</sequence>
<dbReference type="PANTHER" id="PTHR24256">
    <property type="entry name" value="TRYPTASE-RELATED"/>
    <property type="match status" value="1"/>
</dbReference>
<dbReference type="Proteomes" id="UP001168821">
    <property type="component" value="Unassembled WGS sequence"/>
</dbReference>
<evidence type="ECO:0000256" key="3">
    <source>
        <dbReference type="SAM" id="SignalP"/>
    </source>
</evidence>
<dbReference type="GO" id="GO:0004252">
    <property type="term" value="F:serine-type endopeptidase activity"/>
    <property type="evidence" value="ECO:0007669"/>
    <property type="project" value="InterPro"/>
</dbReference>
<evidence type="ECO:0000256" key="2">
    <source>
        <dbReference type="ARBA" id="ARBA00024195"/>
    </source>
</evidence>
<dbReference type="SMART" id="SM00020">
    <property type="entry name" value="Tryp_SPc"/>
    <property type="match status" value="1"/>
</dbReference>
<dbReference type="SUPFAM" id="SSF50494">
    <property type="entry name" value="Trypsin-like serine proteases"/>
    <property type="match status" value="1"/>
</dbReference>
<evidence type="ECO:0000313" key="5">
    <source>
        <dbReference type="EMBL" id="KAJ3643398.1"/>
    </source>
</evidence>
<dbReference type="InterPro" id="IPR043504">
    <property type="entry name" value="Peptidase_S1_PA_chymotrypsin"/>
</dbReference>
<protein>
    <recommendedName>
        <fullName evidence="4">Peptidase S1 domain-containing protein</fullName>
    </recommendedName>
</protein>
<proteinExistence type="inferred from homology"/>
<gene>
    <name evidence="5" type="ORF">Zmor_026111</name>
</gene>
<evidence type="ECO:0000259" key="4">
    <source>
        <dbReference type="PROSITE" id="PS50240"/>
    </source>
</evidence>
<organism evidence="5 6">
    <name type="scientific">Zophobas morio</name>
    <dbReference type="NCBI Taxonomy" id="2755281"/>
    <lineage>
        <taxon>Eukaryota</taxon>
        <taxon>Metazoa</taxon>
        <taxon>Ecdysozoa</taxon>
        <taxon>Arthropoda</taxon>
        <taxon>Hexapoda</taxon>
        <taxon>Insecta</taxon>
        <taxon>Pterygota</taxon>
        <taxon>Neoptera</taxon>
        <taxon>Endopterygota</taxon>
        <taxon>Coleoptera</taxon>
        <taxon>Polyphaga</taxon>
        <taxon>Cucujiformia</taxon>
        <taxon>Tenebrionidae</taxon>
        <taxon>Zophobas</taxon>
    </lineage>
</organism>
<keyword evidence="3" id="KW-0732">Signal</keyword>
<feature type="chain" id="PRO_5041337794" description="Peptidase S1 domain-containing protein" evidence="3">
    <location>
        <begin position="19"/>
        <end position="270"/>
    </location>
</feature>
<evidence type="ECO:0000313" key="6">
    <source>
        <dbReference type="Proteomes" id="UP001168821"/>
    </source>
</evidence>
<dbReference type="Pfam" id="PF00089">
    <property type="entry name" value="Trypsin"/>
    <property type="match status" value="1"/>
</dbReference>
<dbReference type="FunFam" id="2.40.10.10:FF:000068">
    <property type="entry name" value="transmembrane protease serine 2"/>
    <property type="match status" value="1"/>
</dbReference>
<dbReference type="Gene3D" id="2.40.10.10">
    <property type="entry name" value="Trypsin-like serine proteases"/>
    <property type="match status" value="1"/>
</dbReference>
<feature type="domain" description="Peptidase S1" evidence="4">
    <location>
        <begin position="14"/>
        <end position="256"/>
    </location>
</feature>
<name>A0AA38HSY7_9CUCU</name>
<comment type="similarity">
    <text evidence="2">Belongs to the peptidase S1 family. CLIP subfamily.</text>
</comment>
<keyword evidence="6" id="KW-1185">Reference proteome</keyword>
<comment type="caution">
    <text evidence="5">The sequence shown here is derived from an EMBL/GenBank/DDBJ whole genome shotgun (WGS) entry which is preliminary data.</text>
</comment>
<dbReference type="InterPro" id="IPR001314">
    <property type="entry name" value="Peptidase_S1A"/>
</dbReference>
<dbReference type="InterPro" id="IPR009003">
    <property type="entry name" value="Peptidase_S1_PA"/>
</dbReference>
<dbReference type="InterPro" id="IPR001254">
    <property type="entry name" value="Trypsin_dom"/>
</dbReference>
<dbReference type="InterPro" id="IPR051487">
    <property type="entry name" value="Ser/Thr_Proteases_Immune/Dev"/>
</dbReference>
<accession>A0AA38HSY7</accession>
<evidence type="ECO:0000256" key="1">
    <source>
        <dbReference type="ARBA" id="ARBA00023157"/>
    </source>
</evidence>
<dbReference type="CDD" id="cd00190">
    <property type="entry name" value="Tryp_SPc"/>
    <property type="match status" value="1"/>
</dbReference>
<feature type="signal peptide" evidence="3">
    <location>
        <begin position="1"/>
        <end position="18"/>
    </location>
</feature>
<dbReference type="GO" id="GO:0006508">
    <property type="term" value="P:proteolysis"/>
    <property type="evidence" value="ECO:0007669"/>
    <property type="project" value="InterPro"/>
</dbReference>
<dbReference type="EMBL" id="JALNTZ010000008">
    <property type="protein sequence ID" value="KAJ3643398.1"/>
    <property type="molecule type" value="Genomic_DNA"/>
</dbReference>
<keyword evidence="1" id="KW-1015">Disulfide bond</keyword>
<dbReference type="PROSITE" id="PS50240">
    <property type="entry name" value="TRYPSIN_DOM"/>
    <property type="match status" value="1"/>
</dbReference>
<dbReference type="AlphaFoldDB" id="A0AA38HSY7"/>
<reference evidence="5" key="1">
    <citation type="journal article" date="2023" name="G3 (Bethesda)">
        <title>Whole genome assemblies of Zophobas morio and Tenebrio molitor.</title>
        <authorList>
            <person name="Kaur S."/>
            <person name="Stinson S.A."/>
            <person name="diCenzo G.C."/>
        </authorList>
    </citation>
    <scope>NUCLEOTIDE SEQUENCE</scope>
    <source>
        <strain evidence="5">QUZm001</strain>
    </source>
</reference>
<dbReference type="PRINTS" id="PR00722">
    <property type="entry name" value="CHYMOTRYPSIN"/>
</dbReference>